<evidence type="ECO:0000313" key="3">
    <source>
        <dbReference type="Proteomes" id="UP000192761"/>
    </source>
</evidence>
<accession>A0A1W1XQ80</accession>
<reference evidence="2 3" key="1">
    <citation type="submission" date="2017-04" db="EMBL/GenBank/DDBJ databases">
        <authorList>
            <person name="Afonso C.L."/>
            <person name="Miller P.J."/>
            <person name="Scott M.A."/>
            <person name="Spackman E."/>
            <person name="Goraichik I."/>
            <person name="Dimitrov K.M."/>
            <person name="Suarez D.L."/>
            <person name="Swayne D.E."/>
        </authorList>
    </citation>
    <scope>NUCLEOTIDE SEQUENCE [LARGE SCALE GENOMIC DNA]</scope>
    <source>
        <strain evidence="2 3">DSM 23236</strain>
    </source>
</reference>
<dbReference type="PROSITE" id="PS51257">
    <property type="entry name" value="PROKAR_LIPOPROTEIN"/>
    <property type="match status" value="1"/>
</dbReference>
<dbReference type="Proteomes" id="UP000192761">
    <property type="component" value="Unassembled WGS sequence"/>
</dbReference>
<feature type="chain" id="PRO_5012393447" evidence="1">
    <location>
        <begin position="24"/>
        <end position="596"/>
    </location>
</feature>
<dbReference type="STRING" id="1121001.SAMN02745857_02233"/>
<sequence>MWKLICAVICCVFILAGCSGGGANSDAAAPPVPLAVIAQAPRTAAADVASYAVPQTGWYWNPAEGGRGYAIEVQGNQIFLVAFMYETNGVATWYASTLTQQANGQYAGELMRYAGGQTLGGAYKAPSSNRIAYVVAAFSSAGSGNLLITPVNGDQPVSTAIQRFPISTPNAFSTSAAGFQNGWYWNDAEGGRGYFVEVQGTQAFVAAFMYDSSGQPTWYVANATLNGGQQLSGPMLQYAGGQSLLSGYKTASQKPGNSGNISFSLNGGQGGSIVLPGGGVVASKRFSFNPDPPASPPSCSSPQVYINGACTTPTASAEVRPVLMLLVSPSPVGTTYQAELCWGGASDDNCDLLGNSVFVSIDDLRDPNEDMPATLAYVKQVEDELNAMLSRIWSAKTIPSRSTVLSILSQAIEQDLADEGLTAVPTATKAFVDAGYPAANPSTVVPVCNAPQVLSDGVCKNPAVVCTSPKILQNGECVTPLPLKVDPIYGYMEIPTPVSHASQDYICKSWQVIGAPIKLSSCGLKAGSKGGYSVVENDNSGPADVCYRITYKDRSTPEKLCFITMASGEVKQPACYSCGTTGPGVNLVELDSFKPK</sequence>
<keyword evidence="1" id="KW-0732">Signal</keyword>
<dbReference type="EMBL" id="FWXD01000012">
    <property type="protein sequence ID" value="SMC25671.1"/>
    <property type="molecule type" value="Genomic_DNA"/>
</dbReference>
<evidence type="ECO:0000313" key="2">
    <source>
        <dbReference type="EMBL" id="SMC25671.1"/>
    </source>
</evidence>
<evidence type="ECO:0000256" key="1">
    <source>
        <dbReference type="SAM" id="SignalP"/>
    </source>
</evidence>
<name>A0A1W1XQ80_9NEIS</name>
<keyword evidence="3" id="KW-1185">Reference proteome</keyword>
<proteinExistence type="predicted"/>
<dbReference type="AlphaFoldDB" id="A0A1W1XQ80"/>
<gene>
    <name evidence="2" type="ORF">SAMN02745857_02233</name>
</gene>
<protein>
    <submittedName>
        <fullName evidence="2">Uncharacterized protein</fullName>
    </submittedName>
</protein>
<feature type="signal peptide" evidence="1">
    <location>
        <begin position="1"/>
        <end position="23"/>
    </location>
</feature>
<organism evidence="2 3">
    <name type="scientific">Andreprevotia lacus DSM 23236</name>
    <dbReference type="NCBI Taxonomy" id="1121001"/>
    <lineage>
        <taxon>Bacteria</taxon>
        <taxon>Pseudomonadati</taxon>
        <taxon>Pseudomonadota</taxon>
        <taxon>Betaproteobacteria</taxon>
        <taxon>Neisseriales</taxon>
        <taxon>Chitinibacteraceae</taxon>
        <taxon>Andreprevotia</taxon>
    </lineage>
</organism>